<accession>A0A7J3I648</accession>
<dbReference type="Pfam" id="PF02475">
    <property type="entry name" value="TRM5-TYW2_MTfase"/>
    <property type="match status" value="1"/>
</dbReference>
<evidence type="ECO:0000313" key="7">
    <source>
        <dbReference type="EMBL" id="HGN36189.1"/>
    </source>
</evidence>
<evidence type="ECO:0000259" key="6">
    <source>
        <dbReference type="PROSITE" id="PS51684"/>
    </source>
</evidence>
<evidence type="ECO:0000256" key="1">
    <source>
        <dbReference type="ARBA" id="ARBA00022490"/>
    </source>
</evidence>
<name>A0A7J3I648_9CREN</name>
<gene>
    <name evidence="7" type="ORF">ENT87_01360</name>
</gene>
<dbReference type="InterPro" id="IPR056743">
    <property type="entry name" value="TRM5-TYW2-like_MTfase"/>
</dbReference>
<dbReference type="Gene3D" id="3.30.300.110">
    <property type="entry name" value="Met-10+ protein-like domains"/>
    <property type="match status" value="1"/>
</dbReference>
<dbReference type="PANTHER" id="PTHR23245">
    <property type="entry name" value="TRNA METHYLTRANSFERASE"/>
    <property type="match status" value="1"/>
</dbReference>
<dbReference type="InterPro" id="IPR056744">
    <property type="entry name" value="TRM5/TYW2-like_N"/>
</dbReference>
<evidence type="ECO:0000256" key="2">
    <source>
        <dbReference type="ARBA" id="ARBA00022603"/>
    </source>
</evidence>
<evidence type="ECO:0000256" key="3">
    <source>
        <dbReference type="ARBA" id="ARBA00022679"/>
    </source>
</evidence>
<keyword evidence="4" id="KW-0949">S-adenosyl-L-methionine</keyword>
<dbReference type="Gene3D" id="3.40.50.150">
    <property type="entry name" value="Vaccinia Virus protein VP39"/>
    <property type="match status" value="1"/>
</dbReference>
<reference evidence="7" key="1">
    <citation type="journal article" date="2020" name="mSystems">
        <title>Genome- and Community-Level Interaction Insights into Carbon Utilization and Element Cycling Functions of Hydrothermarchaeota in Hydrothermal Sediment.</title>
        <authorList>
            <person name="Zhou Z."/>
            <person name="Liu Y."/>
            <person name="Xu W."/>
            <person name="Pan J."/>
            <person name="Luo Z.H."/>
            <person name="Li M."/>
        </authorList>
    </citation>
    <scope>NUCLEOTIDE SEQUENCE [LARGE SCALE GENOMIC DNA]</scope>
    <source>
        <strain evidence="7">SpSt-618</strain>
    </source>
</reference>
<sequence>MSEEPLLRRIAEKVLGSDYAKLIWRRIEIVGDIAIIRKPFNLSEDIFKVIGEELLKSLSYVKSVWLAITPVYGIERTRSYVHLAGEKRSETVYKEHGCIFKLDVTKVYISPVLGYDHMRIAKQIRKSEKILNMFSGFGPYSIIASKYGKPSYVLSIDINEHAVKYARENAELNKVAFLNEIINGDALLIVPSLQRKFDRILMPFPDLFEKAIEAAMMIVKEESIVHPHLFIEARNKREALIKSAETVKKFIEKYGASAEIIGGHVIRGVAPHKYHTTVDVVIKKIGK</sequence>
<evidence type="ECO:0000256" key="5">
    <source>
        <dbReference type="ARBA" id="ARBA00022694"/>
    </source>
</evidence>
<keyword evidence="3 7" id="KW-0808">Transferase</keyword>
<dbReference type="PROSITE" id="PS51684">
    <property type="entry name" value="SAM_MT_TRM5_TYW2"/>
    <property type="match status" value="1"/>
</dbReference>
<evidence type="ECO:0000256" key="4">
    <source>
        <dbReference type="ARBA" id="ARBA00022691"/>
    </source>
</evidence>
<dbReference type="AlphaFoldDB" id="A0A7J3I648"/>
<dbReference type="SUPFAM" id="SSF53335">
    <property type="entry name" value="S-adenosyl-L-methionine-dependent methyltransferases"/>
    <property type="match status" value="1"/>
</dbReference>
<dbReference type="GO" id="GO:0002939">
    <property type="term" value="P:tRNA N1-guanine methylation"/>
    <property type="evidence" value="ECO:0007669"/>
    <property type="project" value="TreeGrafter"/>
</dbReference>
<dbReference type="InterPro" id="IPR030382">
    <property type="entry name" value="MeTrfase_TRM5/TYW2"/>
</dbReference>
<proteinExistence type="predicted"/>
<feature type="domain" description="SAM-dependent methyltransferase TRM5/TYW2-type" evidence="6">
    <location>
        <begin position="27"/>
        <end position="284"/>
    </location>
</feature>
<dbReference type="InterPro" id="IPR029063">
    <property type="entry name" value="SAM-dependent_MTases_sf"/>
</dbReference>
<dbReference type="EMBL" id="DTAI01000045">
    <property type="protein sequence ID" value="HGN36189.1"/>
    <property type="molecule type" value="Genomic_DNA"/>
</dbReference>
<dbReference type="CDD" id="cd02440">
    <property type="entry name" value="AdoMet_MTases"/>
    <property type="match status" value="1"/>
</dbReference>
<dbReference type="PANTHER" id="PTHR23245:SF36">
    <property type="entry name" value="TRNA (GUANINE(37)-N1)-METHYLTRANSFERASE"/>
    <property type="match status" value="1"/>
</dbReference>
<keyword evidence="1" id="KW-0963">Cytoplasm</keyword>
<keyword evidence="2 7" id="KW-0489">Methyltransferase</keyword>
<dbReference type="GO" id="GO:0005737">
    <property type="term" value="C:cytoplasm"/>
    <property type="evidence" value="ECO:0007669"/>
    <property type="project" value="TreeGrafter"/>
</dbReference>
<keyword evidence="5" id="KW-0819">tRNA processing</keyword>
<organism evidence="7">
    <name type="scientific">Ignisphaera aggregans</name>
    <dbReference type="NCBI Taxonomy" id="334771"/>
    <lineage>
        <taxon>Archaea</taxon>
        <taxon>Thermoproteota</taxon>
        <taxon>Thermoprotei</taxon>
        <taxon>Desulfurococcales</taxon>
        <taxon>Desulfurococcaceae</taxon>
        <taxon>Ignisphaera</taxon>
    </lineage>
</organism>
<protein>
    <submittedName>
        <fullName evidence="7">Class I SAM-dependent methyltransferase family protein</fullName>
    </submittedName>
</protein>
<dbReference type="GO" id="GO:0008175">
    <property type="term" value="F:tRNA methyltransferase activity"/>
    <property type="evidence" value="ECO:0007669"/>
    <property type="project" value="TreeGrafter"/>
</dbReference>
<dbReference type="Pfam" id="PF25133">
    <property type="entry name" value="TYW2_N_2"/>
    <property type="match status" value="1"/>
</dbReference>
<comment type="caution">
    <text evidence="7">The sequence shown here is derived from an EMBL/GenBank/DDBJ whole genome shotgun (WGS) entry which is preliminary data.</text>
</comment>